<dbReference type="EMBL" id="JBHULY010000016">
    <property type="protein sequence ID" value="MFD2726204.1"/>
    <property type="molecule type" value="Genomic_DNA"/>
</dbReference>
<organism evidence="2 3">
    <name type="scientific">Hyunsoonleella rubra</name>
    <dbReference type="NCBI Taxonomy" id="1737062"/>
    <lineage>
        <taxon>Bacteria</taxon>
        <taxon>Pseudomonadati</taxon>
        <taxon>Bacteroidota</taxon>
        <taxon>Flavobacteriia</taxon>
        <taxon>Flavobacteriales</taxon>
        <taxon>Flavobacteriaceae</taxon>
    </lineage>
</organism>
<evidence type="ECO:0000313" key="3">
    <source>
        <dbReference type="Proteomes" id="UP001597476"/>
    </source>
</evidence>
<dbReference type="EC" id="1.-.-.-" evidence="2"/>
<accession>A0ABW5TBJ8</accession>
<comment type="caution">
    <text evidence="2">The sequence shown here is derived from an EMBL/GenBank/DDBJ whole genome shotgun (WGS) entry which is preliminary data.</text>
</comment>
<name>A0ABW5TBJ8_9FLAO</name>
<dbReference type="GO" id="GO:0004497">
    <property type="term" value="F:monooxygenase activity"/>
    <property type="evidence" value="ECO:0007669"/>
    <property type="project" value="UniProtKB-KW"/>
</dbReference>
<keyword evidence="2" id="KW-0503">Monooxygenase</keyword>
<protein>
    <submittedName>
        <fullName evidence="2">Quinol monooxygenase</fullName>
        <ecNumber evidence="2">1.-.-.-</ecNumber>
    </submittedName>
</protein>
<dbReference type="InterPro" id="IPR007138">
    <property type="entry name" value="ABM_dom"/>
</dbReference>
<keyword evidence="2" id="KW-0560">Oxidoreductase</keyword>
<evidence type="ECO:0000313" key="2">
    <source>
        <dbReference type="EMBL" id="MFD2726204.1"/>
    </source>
</evidence>
<dbReference type="Proteomes" id="UP001597476">
    <property type="component" value="Unassembled WGS sequence"/>
</dbReference>
<dbReference type="InterPro" id="IPR011008">
    <property type="entry name" value="Dimeric_a/b-barrel"/>
</dbReference>
<dbReference type="PANTHER" id="PTHR33336">
    <property type="entry name" value="QUINOL MONOOXYGENASE YGIN-RELATED"/>
    <property type="match status" value="1"/>
</dbReference>
<keyword evidence="3" id="KW-1185">Reference proteome</keyword>
<dbReference type="InterPro" id="IPR050744">
    <property type="entry name" value="AI-2_Isomerase_LsrG"/>
</dbReference>
<dbReference type="PANTHER" id="PTHR33336:SF15">
    <property type="entry name" value="ABM DOMAIN-CONTAINING PROTEIN"/>
    <property type="match status" value="1"/>
</dbReference>
<feature type="domain" description="ABM" evidence="1">
    <location>
        <begin position="3"/>
        <end position="92"/>
    </location>
</feature>
<dbReference type="RefSeq" id="WP_380290918.1">
    <property type="nucleotide sequence ID" value="NZ_JBHULY010000016.1"/>
</dbReference>
<reference evidence="3" key="1">
    <citation type="journal article" date="2019" name="Int. J. Syst. Evol. Microbiol.">
        <title>The Global Catalogue of Microorganisms (GCM) 10K type strain sequencing project: providing services to taxonomists for standard genome sequencing and annotation.</title>
        <authorList>
            <consortium name="The Broad Institute Genomics Platform"/>
            <consortium name="The Broad Institute Genome Sequencing Center for Infectious Disease"/>
            <person name="Wu L."/>
            <person name="Ma J."/>
        </authorList>
    </citation>
    <scope>NUCLEOTIDE SEQUENCE [LARGE SCALE GENOMIC DNA]</scope>
    <source>
        <strain evidence="3">KCTC 42398</strain>
    </source>
</reference>
<gene>
    <name evidence="2" type="ORF">ACFSR8_08255</name>
</gene>
<evidence type="ECO:0000259" key="1">
    <source>
        <dbReference type="PROSITE" id="PS51725"/>
    </source>
</evidence>
<dbReference type="Gene3D" id="3.30.70.100">
    <property type="match status" value="1"/>
</dbReference>
<dbReference type="PROSITE" id="PS51725">
    <property type="entry name" value="ABM"/>
    <property type="match status" value="1"/>
</dbReference>
<dbReference type="SUPFAM" id="SSF54909">
    <property type="entry name" value="Dimeric alpha+beta barrel"/>
    <property type="match status" value="1"/>
</dbReference>
<dbReference type="Pfam" id="PF03992">
    <property type="entry name" value="ABM"/>
    <property type="match status" value="1"/>
</dbReference>
<sequence length="94" mass="10885">MKIVVVIQVSIKKVETENFSKLAKSMADESFSEKGCLTYKISKSLLEENEFLFYEKYENAEALEKHNSSVHFKKFINSITPMLTQEPIIEKFDA</sequence>
<proteinExistence type="predicted"/>